<keyword evidence="2 4" id="KW-0479">Metal-binding</keyword>
<dbReference type="PANTHER" id="PTHR12616">
    <property type="entry name" value="VACUOLAR PROTEIN SORTING VPS41"/>
    <property type="match status" value="1"/>
</dbReference>
<dbReference type="InterPro" id="IPR013083">
    <property type="entry name" value="Znf_RING/FYVE/PHD"/>
</dbReference>
<feature type="domain" description="RING-type" evidence="6">
    <location>
        <begin position="1122"/>
        <end position="1169"/>
    </location>
</feature>
<evidence type="ECO:0000256" key="1">
    <source>
        <dbReference type="ARBA" id="ARBA00009422"/>
    </source>
</evidence>
<name>A7SZ22_NEMVE</name>
<dbReference type="Proteomes" id="UP000001593">
    <property type="component" value="Unassembled WGS sequence"/>
</dbReference>
<organism evidence="7 8">
    <name type="scientific">Nematostella vectensis</name>
    <name type="common">Starlet sea anemone</name>
    <dbReference type="NCBI Taxonomy" id="45351"/>
    <lineage>
        <taxon>Eukaryota</taxon>
        <taxon>Metazoa</taxon>
        <taxon>Cnidaria</taxon>
        <taxon>Anthozoa</taxon>
        <taxon>Hexacorallia</taxon>
        <taxon>Actiniaria</taxon>
        <taxon>Edwardsiidae</taxon>
        <taxon>Nematostella</taxon>
    </lineage>
</organism>
<dbReference type="InterPro" id="IPR001841">
    <property type="entry name" value="Znf_RING"/>
</dbReference>
<dbReference type="GO" id="GO:0005770">
    <property type="term" value="C:late endosome"/>
    <property type="evidence" value="ECO:0000318"/>
    <property type="project" value="GO_Central"/>
</dbReference>
<dbReference type="PANTHER" id="PTHR12616:SF8">
    <property type="entry name" value="VACUOLAR PROTEIN SORTING-ASSOCIATED PROTEIN 8 HOMOLOG"/>
    <property type="match status" value="1"/>
</dbReference>
<dbReference type="GO" id="GO:0008270">
    <property type="term" value="F:zinc ion binding"/>
    <property type="evidence" value="ECO:0007669"/>
    <property type="project" value="UniProtKB-KW"/>
</dbReference>
<feature type="non-terminal residue" evidence="7">
    <location>
        <position position="1278"/>
    </location>
</feature>
<dbReference type="InterPro" id="IPR015943">
    <property type="entry name" value="WD40/YVTN_repeat-like_dom_sf"/>
</dbReference>
<protein>
    <recommendedName>
        <fullName evidence="6">RING-type domain-containing protein</fullName>
    </recommendedName>
</protein>
<dbReference type="InterPro" id="IPR036322">
    <property type="entry name" value="WD40_repeat_dom_sf"/>
</dbReference>
<dbReference type="OMA" id="NQLFFHQ"/>
<dbReference type="HOGENOM" id="CLU_000917_1_2_1"/>
<evidence type="ECO:0000256" key="4">
    <source>
        <dbReference type="PROSITE-ProRule" id="PRU00175"/>
    </source>
</evidence>
<dbReference type="Gene3D" id="2.130.10.10">
    <property type="entry name" value="YVTN repeat-like/Quinoprotein amine dehydrogenase"/>
    <property type="match status" value="1"/>
</dbReference>
<dbReference type="InterPro" id="IPR025941">
    <property type="entry name" value="Vps8_central_dom"/>
</dbReference>
<dbReference type="InterPro" id="IPR045111">
    <property type="entry name" value="Vps41/Vps8"/>
</dbReference>
<dbReference type="eggNOG" id="KOG2079">
    <property type="taxonomic scope" value="Eukaryota"/>
</dbReference>
<dbReference type="SUPFAM" id="SSF57850">
    <property type="entry name" value="RING/U-box"/>
    <property type="match status" value="1"/>
</dbReference>
<dbReference type="PROSITE" id="PS50089">
    <property type="entry name" value="ZF_RING_2"/>
    <property type="match status" value="1"/>
</dbReference>
<accession>A7SZ22</accession>
<evidence type="ECO:0000256" key="2">
    <source>
        <dbReference type="ARBA" id="ARBA00022771"/>
    </source>
</evidence>
<dbReference type="GO" id="GO:0006623">
    <property type="term" value="P:protein targeting to vacuole"/>
    <property type="evidence" value="ECO:0000318"/>
    <property type="project" value="GO_Central"/>
</dbReference>
<dbReference type="STRING" id="45351.A7SZ22"/>
<feature type="region of interest" description="Disordered" evidence="5">
    <location>
        <begin position="1172"/>
        <end position="1195"/>
    </location>
</feature>
<dbReference type="Pfam" id="PF12816">
    <property type="entry name" value="TPR_Vps8"/>
    <property type="match status" value="1"/>
</dbReference>
<evidence type="ECO:0000259" key="6">
    <source>
        <dbReference type="PROSITE" id="PS50089"/>
    </source>
</evidence>
<dbReference type="AlphaFoldDB" id="A7SZ22"/>
<evidence type="ECO:0000256" key="5">
    <source>
        <dbReference type="SAM" id="MobiDB-lite"/>
    </source>
</evidence>
<keyword evidence="8" id="KW-1185">Reference proteome</keyword>
<dbReference type="InterPro" id="IPR059070">
    <property type="entry name" value="TPR_VPS8_2"/>
</dbReference>
<dbReference type="GO" id="GO:0034058">
    <property type="term" value="P:endosomal vesicle fusion"/>
    <property type="evidence" value="ECO:0000318"/>
    <property type="project" value="GO_Central"/>
</dbReference>
<dbReference type="SMART" id="SM00184">
    <property type="entry name" value="RING"/>
    <property type="match status" value="1"/>
</dbReference>
<dbReference type="Pfam" id="PF25066">
    <property type="entry name" value="TPR_VPS8_2"/>
    <property type="match status" value="1"/>
</dbReference>
<gene>
    <name evidence="7" type="ORF">NEMVEDRAFT_v1g138669</name>
</gene>
<keyword evidence="2 4" id="KW-0863">Zinc-finger</keyword>
<evidence type="ECO:0000313" key="8">
    <source>
        <dbReference type="Proteomes" id="UP000001593"/>
    </source>
</evidence>
<proteinExistence type="inferred from homology"/>
<dbReference type="GO" id="GO:0030897">
    <property type="term" value="C:HOPS complex"/>
    <property type="evidence" value="ECO:0000318"/>
    <property type="project" value="GO_Central"/>
</dbReference>
<comment type="similarity">
    <text evidence="1">Belongs to the VPS8 family.</text>
</comment>
<dbReference type="EMBL" id="DS469945">
    <property type="protein sequence ID" value="EDO31039.1"/>
    <property type="molecule type" value="Genomic_DNA"/>
</dbReference>
<sequence length="1278" mass="144285">HGPILRQIILKNVSAQMASAASKVDAGLPTAMAVSSVIAIGTSHGVILIFDPQQTLKLVLGNTVTGSEYGAVTALGINKDCTRLLCGHARGQICMWDLQSGKLLRTILDAHPIGSAVLHVRFTDDPTVAFCSDSGGSVFVLSFKRLIGVRSYESTCLFSGSRGEVCTLAPLHMHQGMKDHPMYEFSMLALATLTKVLVLTLKPTMEVLFTHRLQVYSLPLLSWQFAIIQVASHKVIDPVLAFGRGGCIYFYQVCCCSQGKVHLYPKKKLRFMNIYYKIYDITWLNPHVMAAIDSLERLHVLDVRSMEELEIVDLSSVQLVYSSSYFKSLSTGGNVSKALVAASEHACYQTIAVFNGQMLVLGRKAIHVLTMRTWTDRLSLLVRLNRFTEALDLALSFYNGTAKAVVGLVGSIESRRYQVATEMEELLVAYADIVVFNNCPKSGERTLQIKYFEDTVPVFIHYTLAIQKTDLLFRDIYYKFCEDSIGKTVFLECLQPYILSDRLTSLSPIVMKDFIEHYQEMGRLKEVEACLLHLDVMNLDIHQMVKLCWSHCLYDAILYVYNRGMRDYTTPLEELLAVLKSSINSDKPLNDTDQALGYRLLVYISCCLAGRAYPVGEIQQDIVTQVKSQTHVANVSCVSAESPYPYVRTLLQFNTQEFLNVLSMVSVKNYRNGVAGRQYVVNILLEVMVQGTGFSPKQVGSLFTFLARQLAKHDSFQVDKILFEQVLEYLANPDDDSRHEERQQALLELLAAGGLNHFDDERILVLAENAKFYRVCELLYEKTRQFPKILSCYLRDPARREQAFLYIHTAMTDDAYTDLEREEVKAAALDALQELVSVSCTMSANLIIFDFPDTLVTVVARLTLIHQSHLFISHRPIHPCNMNFSRECLMADANIHERYIELMCNYETDEIVYNYLRTADNYRIEETLSMVRGRGLTYATAYLLEKAGDVQGAFQLLLEKLKEKVMKNVEAFEKSRMRICSTELWSVMVVITQLCQRNSARMDESDREALWFPLLETVMAPQRKWKDTSSEEFKDLTRHVMNGMMGYIALPAILQKIMQDPTYSTRKFGEIKELILGMLNTYNYESTLLKTTNQLLAKDLHSSMSALRSNRNRGLAPVSTVCGMCHHSSSSDARKTGKVAILRCGHMFHTECLTGTSDVTTTVICPFCQHSNQSSRKSAPSRFNRHGGASGDMGSRVRMSLVPDKSQGLSSQQFENISRFRRLNKTPSRLAILSELSRSRDDGAITLNYGSRSRSSRSIFQDENFKLQLAPPPIPKER</sequence>
<dbReference type="PhylomeDB" id="A7SZ22"/>
<evidence type="ECO:0000256" key="3">
    <source>
        <dbReference type="ARBA" id="ARBA00022833"/>
    </source>
</evidence>
<dbReference type="Gene3D" id="3.30.40.10">
    <property type="entry name" value="Zinc/RING finger domain, C3HC4 (zinc finger)"/>
    <property type="match status" value="1"/>
</dbReference>
<dbReference type="SUPFAM" id="SSF50978">
    <property type="entry name" value="WD40 repeat-like"/>
    <property type="match status" value="1"/>
</dbReference>
<evidence type="ECO:0000313" key="7">
    <source>
        <dbReference type="EMBL" id="EDO31039.1"/>
    </source>
</evidence>
<dbReference type="InParanoid" id="A7SZ22"/>
<keyword evidence="3" id="KW-0862">Zinc</keyword>
<dbReference type="Pfam" id="PF23410">
    <property type="entry name" value="Beta-prop_VPS8"/>
    <property type="match status" value="1"/>
</dbReference>
<reference evidence="7 8" key="1">
    <citation type="journal article" date="2007" name="Science">
        <title>Sea anemone genome reveals ancestral eumetazoan gene repertoire and genomic organization.</title>
        <authorList>
            <person name="Putnam N.H."/>
            <person name="Srivastava M."/>
            <person name="Hellsten U."/>
            <person name="Dirks B."/>
            <person name="Chapman J."/>
            <person name="Salamov A."/>
            <person name="Terry A."/>
            <person name="Shapiro H."/>
            <person name="Lindquist E."/>
            <person name="Kapitonov V.V."/>
            <person name="Jurka J."/>
            <person name="Genikhovich G."/>
            <person name="Grigoriev I.V."/>
            <person name="Lucas S.M."/>
            <person name="Steele R.E."/>
            <person name="Finnerty J.R."/>
            <person name="Technau U."/>
            <person name="Martindale M.Q."/>
            <person name="Rokhsar D.S."/>
        </authorList>
    </citation>
    <scope>NUCLEOTIDE SEQUENCE [LARGE SCALE GENOMIC DNA]</scope>
    <source>
        <strain evidence="8">CH2 X CH6</strain>
    </source>
</reference>